<name>A0A0V7ZRH2_9CYAN</name>
<dbReference type="Gene3D" id="1.20.1440.60">
    <property type="entry name" value="23S rRNA-intervening sequence"/>
    <property type="match status" value="1"/>
</dbReference>
<dbReference type="SUPFAM" id="SSF158446">
    <property type="entry name" value="IVS-encoded protein-like"/>
    <property type="match status" value="1"/>
</dbReference>
<dbReference type="RefSeq" id="WP_058183697.1">
    <property type="nucleotide sequence ID" value="NZ_LMTZ01000089.1"/>
</dbReference>
<dbReference type="OrthoDB" id="485094at2"/>
<comment type="caution">
    <text evidence="1">The sequence shown here is derived from an EMBL/GenBank/DDBJ whole genome shotgun (WGS) entry which is preliminary data.</text>
</comment>
<proteinExistence type="predicted"/>
<dbReference type="InterPro" id="IPR012657">
    <property type="entry name" value="23S_rRNA-intervening_sequence"/>
</dbReference>
<gene>
    <name evidence="1" type="ORF">BC008_28885</name>
</gene>
<evidence type="ECO:0000313" key="1">
    <source>
        <dbReference type="EMBL" id="KST67213.1"/>
    </source>
</evidence>
<organism evidence="1 2">
    <name type="scientific">Mastigocoleus testarum BC008</name>
    <dbReference type="NCBI Taxonomy" id="371196"/>
    <lineage>
        <taxon>Bacteria</taxon>
        <taxon>Bacillati</taxon>
        <taxon>Cyanobacteriota</taxon>
        <taxon>Cyanophyceae</taxon>
        <taxon>Nostocales</taxon>
        <taxon>Hapalosiphonaceae</taxon>
        <taxon>Mastigocoleus</taxon>
    </lineage>
</organism>
<keyword evidence="2" id="KW-1185">Reference proteome</keyword>
<dbReference type="Proteomes" id="UP000053372">
    <property type="component" value="Unassembled WGS sequence"/>
</dbReference>
<dbReference type="Pfam" id="PF05635">
    <property type="entry name" value="23S_rRNA_IVP"/>
    <property type="match status" value="1"/>
</dbReference>
<protein>
    <submittedName>
        <fullName evidence="1">Four helix bundle protein</fullName>
    </submittedName>
</protein>
<dbReference type="PANTHER" id="PTHR38471:SF2">
    <property type="entry name" value="FOUR HELIX BUNDLE PROTEIN"/>
    <property type="match status" value="1"/>
</dbReference>
<sequence length="123" mass="14194">MGRPDFEKLEVYKLAENLANEIWEIVIFWDYFSKNTIGKQVVRAADSIGANIAEGRGRYNFQDNKRFIKIARGSLNETIHWMRLAYKRKLLTGEQVNILKSIIDELSPKLNAYLNSIGNQTNS</sequence>
<dbReference type="PANTHER" id="PTHR38471">
    <property type="entry name" value="FOUR HELIX BUNDLE PROTEIN"/>
    <property type="match status" value="1"/>
</dbReference>
<reference evidence="1 2" key="1">
    <citation type="journal article" date="2015" name="Genome Announc.">
        <title>Draft Genome of the Euendolithic (true boring) Cyanobacterium Mastigocoleus testarum strain BC008.</title>
        <authorList>
            <person name="Guida B.S."/>
            <person name="Garcia-Pichel F."/>
        </authorList>
    </citation>
    <scope>NUCLEOTIDE SEQUENCE [LARGE SCALE GENOMIC DNA]</scope>
    <source>
        <strain evidence="1 2">BC008</strain>
    </source>
</reference>
<accession>A0A0V7ZRH2</accession>
<dbReference type="EMBL" id="LMTZ01000089">
    <property type="protein sequence ID" value="KST67213.1"/>
    <property type="molecule type" value="Genomic_DNA"/>
</dbReference>
<evidence type="ECO:0000313" key="2">
    <source>
        <dbReference type="Proteomes" id="UP000053372"/>
    </source>
</evidence>
<dbReference type="NCBIfam" id="TIGR02436">
    <property type="entry name" value="four helix bundle protein"/>
    <property type="match status" value="1"/>
</dbReference>
<dbReference type="AlphaFoldDB" id="A0A0V7ZRH2"/>
<dbReference type="InterPro" id="IPR036583">
    <property type="entry name" value="23S_rRNA_IVS_sf"/>
</dbReference>